<evidence type="ECO:0000256" key="5">
    <source>
        <dbReference type="ARBA" id="ARBA00023239"/>
    </source>
</evidence>
<comment type="cofactor">
    <cofactor evidence="8">
        <name>Zn(2+)</name>
        <dbReference type="ChEBI" id="CHEBI:29105"/>
    </cofactor>
    <text evidence="8">Binds 1 zinc ion per subunit. In the homodimer, two zinc ions are bound between subunits.</text>
</comment>
<dbReference type="AlphaFoldDB" id="A0A8T9MYI3"/>
<dbReference type="InterPro" id="IPR037523">
    <property type="entry name" value="VOC_core"/>
</dbReference>
<evidence type="ECO:0000256" key="6">
    <source>
        <dbReference type="ARBA" id="ARBA00048273"/>
    </source>
</evidence>
<keyword evidence="12" id="KW-1185">Reference proteome</keyword>
<evidence type="ECO:0000256" key="1">
    <source>
        <dbReference type="ARBA" id="ARBA00005008"/>
    </source>
</evidence>
<evidence type="ECO:0000256" key="7">
    <source>
        <dbReference type="PIRSR" id="PIRSR604361-1"/>
    </source>
</evidence>
<comment type="pathway">
    <text evidence="1 9">Secondary metabolite metabolism; methylglyoxal degradation; (R)-lactate from methylglyoxal: step 1/2.</text>
</comment>
<dbReference type="NCBIfam" id="TIGR00068">
    <property type="entry name" value="glyox_I"/>
    <property type="match status" value="1"/>
</dbReference>
<evidence type="ECO:0000259" key="10">
    <source>
        <dbReference type="PROSITE" id="PS51819"/>
    </source>
</evidence>
<evidence type="ECO:0000256" key="2">
    <source>
        <dbReference type="ARBA" id="ARBA00010363"/>
    </source>
</evidence>
<dbReference type="EMBL" id="CP091521">
    <property type="protein sequence ID" value="UOP05548.2"/>
    <property type="molecule type" value="Genomic_DNA"/>
</dbReference>
<evidence type="ECO:0000313" key="11">
    <source>
        <dbReference type="EMBL" id="UOP05548.2"/>
    </source>
</evidence>
<dbReference type="PROSITE" id="PS00935">
    <property type="entry name" value="GLYOXALASE_I_2"/>
    <property type="match status" value="1"/>
</dbReference>
<evidence type="ECO:0000256" key="3">
    <source>
        <dbReference type="ARBA" id="ARBA00012081"/>
    </source>
</evidence>
<dbReference type="EC" id="4.4.1.5" evidence="3 9"/>
<dbReference type="InterPro" id="IPR004360">
    <property type="entry name" value="Glyas_Fos-R_dOase_dom"/>
</dbReference>
<feature type="binding site" evidence="8">
    <location>
        <position position="56"/>
    </location>
    <ligand>
        <name>Zn(2+)</name>
        <dbReference type="ChEBI" id="CHEBI:29105"/>
        <note>ligand shared between dimeric partners</note>
    </ligand>
</feature>
<dbReference type="CDD" id="cd16358">
    <property type="entry name" value="GlxI_Ni"/>
    <property type="match status" value="1"/>
</dbReference>
<dbReference type="PANTHER" id="PTHR46036:SF5">
    <property type="entry name" value="LACTOYLGLUTATHIONE LYASE"/>
    <property type="match status" value="1"/>
</dbReference>
<proteinExistence type="inferred from homology"/>
<feature type="binding site" evidence="8">
    <location>
        <position position="74"/>
    </location>
    <ligand>
        <name>Zn(2+)</name>
        <dbReference type="ChEBI" id="CHEBI:29105"/>
        <note>ligand shared between dimeric partners</note>
    </ligand>
</feature>
<dbReference type="PROSITE" id="PS00934">
    <property type="entry name" value="GLYOXALASE_I_1"/>
    <property type="match status" value="1"/>
</dbReference>
<dbReference type="SUPFAM" id="SSF54593">
    <property type="entry name" value="Glyoxalase/Bleomycin resistance protein/Dihydroxybiphenyl dioxygenase"/>
    <property type="match status" value="1"/>
</dbReference>
<dbReference type="Pfam" id="PF00903">
    <property type="entry name" value="Glyoxalase"/>
    <property type="match status" value="1"/>
</dbReference>
<dbReference type="Gene3D" id="3.10.180.10">
    <property type="entry name" value="2,3-Dihydroxybiphenyl 1,2-Dioxygenase, domain 1"/>
    <property type="match status" value="1"/>
</dbReference>
<feature type="binding site" evidence="8">
    <location>
        <position position="122"/>
    </location>
    <ligand>
        <name>Zn(2+)</name>
        <dbReference type="ChEBI" id="CHEBI:29105"/>
        <note>ligand shared between dimeric partners</note>
    </ligand>
</feature>
<dbReference type="KEGG" id="ckh:LVJ77_05405"/>
<dbReference type="GO" id="GO:0004462">
    <property type="term" value="F:lactoylglutathione lyase activity"/>
    <property type="evidence" value="ECO:0007669"/>
    <property type="project" value="UniProtKB-UniRule"/>
</dbReference>
<reference evidence="11" key="2">
    <citation type="submission" date="2024-09" db="EMBL/GenBank/DDBJ databases">
        <authorList>
            <person name="Veyrier F.J."/>
        </authorList>
    </citation>
    <scope>NUCLEOTIDE SEQUENCE</scope>
    <source>
        <strain evidence="11">17694</strain>
    </source>
</reference>
<name>A0A8T9MYI3_9NEIS</name>
<keyword evidence="4 8" id="KW-0479">Metal-binding</keyword>
<dbReference type="GO" id="GO:0046872">
    <property type="term" value="F:metal ion binding"/>
    <property type="evidence" value="ECO:0007669"/>
    <property type="project" value="UniProtKB-UniRule"/>
</dbReference>
<protein>
    <recommendedName>
        <fullName evidence="3 9">Lactoylglutathione lyase</fullName>
        <ecNumber evidence="3 9">4.4.1.5</ecNumber>
    </recommendedName>
    <alternativeName>
        <fullName evidence="9">Glyoxalase I</fullName>
    </alternativeName>
</protein>
<comment type="similarity">
    <text evidence="2 9">Belongs to the glyoxalase I family.</text>
</comment>
<accession>A0A8T9MYI3</accession>
<keyword evidence="9" id="KW-0533">Nickel</keyword>
<dbReference type="RefSeq" id="WP_027010034.1">
    <property type="nucleotide sequence ID" value="NZ_CP091521.1"/>
</dbReference>
<evidence type="ECO:0000256" key="4">
    <source>
        <dbReference type="ARBA" id="ARBA00022723"/>
    </source>
</evidence>
<dbReference type="Proteomes" id="UP000831534">
    <property type="component" value="Chromosome"/>
</dbReference>
<feature type="domain" description="VOC" evidence="10">
    <location>
        <begin position="2"/>
        <end position="126"/>
    </location>
</feature>
<dbReference type="InterPro" id="IPR029068">
    <property type="entry name" value="Glyas_Bleomycin-R_OHBP_Dase"/>
</dbReference>
<gene>
    <name evidence="11" type="primary">gloA</name>
    <name evidence="11" type="ORF">LVJ77_05405</name>
</gene>
<sequence>MRLLHTMLRVGDLERSLAFYTDVLGMRLLRRKDYPEGRFTLAFVGYGEESDTAVIELTHNWDTDSYDLGNAYGHIALEVDDACAACDAVRAKGGKVVREAGPMKHGSTVIAFVEDPDGYKVEFIQKKSGDDTY</sequence>
<dbReference type="InterPro" id="IPR018146">
    <property type="entry name" value="Glyoxalase_1_CS"/>
</dbReference>
<keyword evidence="8" id="KW-0862">Zinc</keyword>
<comment type="function">
    <text evidence="9">Catalyzes the conversion of hemimercaptal, formed from methylglyoxal and glutathione, to S-lactoylglutathione.</text>
</comment>
<comment type="cofactor">
    <cofactor evidence="9">
        <name>Ni(2+)</name>
        <dbReference type="ChEBI" id="CHEBI:49786"/>
    </cofactor>
    <text evidence="9">Binds 1 nickel ion per subunit.</text>
</comment>
<evidence type="ECO:0000256" key="9">
    <source>
        <dbReference type="RuleBase" id="RU361179"/>
    </source>
</evidence>
<organism evidence="11 12">
    <name type="scientific">Conchiformibius kuhniae</name>
    <dbReference type="NCBI Taxonomy" id="211502"/>
    <lineage>
        <taxon>Bacteria</taxon>
        <taxon>Pseudomonadati</taxon>
        <taxon>Pseudomonadota</taxon>
        <taxon>Betaproteobacteria</taxon>
        <taxon>Neisseriales</taxon>
        <taxon>Neisseriaceae</taxon>
        <taxon>Conchiformibius</taxon>
    </lineage>
</organism>
<dbReference type="InterPro" id="IPR004361">
    <property type="entry name" value="Glyoxalase_1"/>
</dbReference>
<dbReference type="PANTHER" id="PTHR46036">
    <property type="entry name" value="LACTOYLGLUTATHIONE LYASE"/>
    <property type="match status" value="1"/>
</dbReference>
<feature type="active site" description="Proton donor/acceptor" evidence="7">
    <location>
        <position position="122"/>
    </location>
</feature>
<dbReference type="GO" id="GO:0005737">
    <property type="term" value="C:cytoplasm"/>
    <property type="evidence" value="ECO:0007669"/>
    <property type="project" value="TreeGrafter"/>
</dbReference>
<comment type="catalytic activity">
    <reaction evidence="6 9">
        <text>(R)-S-lactoylglutathione = methylglyoxal + glutathione</text>
        <dbReference type="Rhea" id="RHEA:19069"/>
        <dbReference type="ChEBI" id="CHEBI:17158"/>
        <dbReference type="ChEBI" id="CHEBI:57474"/>
        <dbReference type="ChEBI" id="CHEBI:57925"/>
        <dbReference type="EC" id="4.4.1.5"/>
    </reaction>
</comment>
<dbReference type="GO" id="GO:0019243">
    <property type="term" value="P:methylglyoxal catabolic process to D-lactate via S-lactoyl-glutathione"/>
    <property type="evidence" value="ECO:0007669"/>
    <property type="project" value="TreeGrafter"/>
</dbReference>
<keyword evidence="5 9" id="KW-0456">Lyase</keyword>
<evidence type="ECO:0000256" key="8">
    <source>
        <dbReference type="PIRSR" id="PIRSR604361-3"/>
    </source>
</evidence>
<evidence type="ECO:0000313" key="12">
    <source>
        <dbReference type="Proteomes" id="UP000831534"/>
    </source>
</evidence>
<reference evidence="11" key="1">
    <citation type="journal article" date="2022" name="Res Sq">
        <title>Evolution of multicellular longitudinally dividing oral cavity symbionts (Neisseriaceae).</title>
        <authorList>
            <person name="Nyongesa S."/>
            <person name="Weber P."/>
            <person name="Bernet E."/>
            <person name="Pullido F."/>
            <person name="Nieckarz M."/>
            <person name="Delaby M."/>
            <person name="Nieves C."/>
            <person name="Viehboeck T."/>
            <person name="Krause N."/>
            <person name="Rivera-Millot A."/>
            <person name="Nakamura A."/>
            <person name="Vischer N."/>
            <person name="VanNieuwenhze M."/>
            <person name="Brun Y."/>
            <person name="Cava F."/>
            <person name="Bulgheresi S."/>
            <person name="Veyrier F."/>
        </authorList>
    </citation>
    <scope>NUCLEOTIDE SEQUENCE</scope>
    <source>
        <strain evidence="11">17694</strain>
    </source>
</reference>
<dbReference type="PROSITE" id="PS51819">
    <property type="entry name" value="VOC"/>
    <property type="match status" value="1"/>
</dbReference>